<evidence type="ECO:0000256" key="1">
    <source>
        <dbReference type="ARBA" id="ARBA00022845"/>
    </source>
</evidence>
<evidence type="ECO:0000256" key="3">
    <source>
        <dbReference type="SAM" id="MobiDB-lite"/>
    </source>
</evidence>
<feature type="compositionally biased region" description="Basic residues" evidence="3">
    <location>
        <begin position="56"/>
        <end position="65"/>
    </location>
</feature>
<keyword evidence="5" id="KW-1185">Reference proteome</keyword>
<proteinExistence type="inferred from homology"/>
<feature type="compositionally biased region" description="Polar residues" evidence="3">
    <location>
        <begin position="75"/>
        <end position="87"/>
    </location>
</feature>
<reference evidence="4" key="1">
    <citation type="submission" date="2025-08" db="UniProtKB">
        <authorList>
            <consortium name="Ensembl"/>
        </authorList>
    </citation>
    <scope>IDENTIFICATION</scope>
</reference>
<dbReference type="AlphaFoldDB" id="A0A2K5KQJ4"/>
<dbReference type="Ensembl" id="ENSCATT00000013705.1">
    <property type="protein sequence ID" value="ENSCATP00000002971.1"/>
    <property type="gene ID" value="ENSCATG00000012211.1"/>
</dbReference>
<dbReference type="Bgee" id="ENSCATG00000012211">
    <property type="expression patterns" value="Expressed in pituitary gland and 12 other cell types or tissues"/>
</dbReference>
<comment type="similarity">
    <text evidence="2">Belongs to the DAP-DAPL1 family.</text>
</comment>
<dbReference type="GO" id="GO:0034198">
    <property type="term" value="P:cellular response to amino acid starvation"/>
    <property type="evidence" value="ECO:0007669"/>
    <property type="project" value="TreeGrafter"/>
</dbReference>
<organism evidence="4 5">
    <name type="scientific">Cercocebus atys</name>
    <name type="common">Sooty mangabey</name>
    <name type="synonym">Cercocebus torquatus atys</name>
    <dbReference type="NCBI Taxonomy" id="9531"/>
    <lineage>
        <taxon>Eukaryota</taxon>
        <taxon>Metazoa</taxon>
        <taxon>Chordata</taxon>
        <taxon>Craniata</taxon>
        <taxon>Vertebrata</taxon>
        <taxon>Euteleostomi</taxon>
        <taxon>Mammalia</taxon>
        <taxon>Eutheria</taxon>
        <taxon>Euarchontoglires</taxon>
        <taxon>Primates</taxon>
        <taxon>Haplorrhini</taxon>
        <taxon>Catarrhini</taxon>
        <taxon>Cercopithecidae</taxon>
        <taxon>Cercopithecinae</taxon>
        <taxon>Cercocebus</taxon>
    </lineage>
</organism>
<reference evidence="4" key="2">
    <citation type="submission" date="2025-09" db="UniProtKB">
        <authorList>
            <consortium name="Ensembl"/>
        </authorList>
    </citation>
    <scope>IDENTIFICATION</scope>
</reference>
<dbReference type="STRING" id="9531.ENSCATP00000002971"/>
<name>A0A2K5KQJ4_CERAT</name>
<evidence type="ECO:0000313" key="5">
    <source>
        <dbReference type="Proteomes" id="UP000233060"/>
    </source>
</evidence>
<dbReference type="Proteomes" id="UP000233060">
    <property type="component" value="Unassembled WGS sequence"/>
</dbReference>
<evidence type="ECO:0000256" key="2">
    <source>
        <dbReference type="ARBA" id="ARBA00038025"/>
    </source>
</evidence>
<keyword evidence="1" id="KW-0810">Translation regulation</keyword>
<dbReference type="Pfam" id="PF15228">
    <property type="entry name" value="DAP"/>
    <property type="match status" value="1"/>
</dbReference>
<dbReference type="GeneTree" id="ENSGT00940000164737"/>
<dbReference type="PANTHER" id="PTHR13177">
    <property type="entry name" value="DEATH-ASSOCIATED PROTEIN 1"/>
    <property type="match status" value="1"/>
</dbReference>
<feature type="compositionally biased region" description="Basic and acidic residues" evidence="3">
    <location>
        <begin position="32"/>
        <end position="51"/>
    </location>
</feature>
<dbReference type="GO" id="GO:0006417">
    <property type="term" value="P:regulation of translation"/>
    <property type="evidence" value="ECO:0007669"/>
    <property type="project" value="UniProtKB-KW"/>
</dbReference>
<evidence type="ECO:0008006" key="6">
    <source>
        <dbReference type="Google" id="ProtNLM"/>
    </source>
</evidence>
<dbReference type="GO" id="GO:0070513">
    <property type="term" value="F:death domain binding"/>
    <property type="evidence" value="ECO:0007669"/>
    <property type="project" value="TreeGrafter"/>
</dbReference>
<protein>
    <recommendedName>
        <fullName evidence="6">Death associated protein</fullName>
    </recommendedName>
</protein>
<dbReference type="PANTHER" id="PTHR13177:SF3">
    <property type="entry name" value="DEATH-ASSOCIATED PROTEIN 1"/>
    <property type="match status" value="1"/>
</dbReference>
<feature type="region of interest" description="Disordered" evidence="3">
    <location>
        <begin position="1"/>
        <end position="96"/>
    </location>
</feature>
<evidence type="ECO:0000313" key="4">
    <source>
        <dbReference type="Ensembl" id="ENSCATP00000002971.1"/>
    </source>
</evidence>
<sequence>MSSPPEGKLETKAGHPPAVKAGGMRIVQKHPHTGDTKEEKDKDDQEWESPRVTKISPRRPRRWLTRSRMPPWTSILPQEPSTSSSHASEPGPHQPPPRPRLFCTWCFPDRENQHFLPNPALLGNLRQNQVLCRLPYISIFKTRNRSSPNFVYGESGWMSFEDDCAPRGASSRICQDLRKTFSLVLFQQSPDVLVCGLKNKKAHI</sequence>
<dbReference type="GO" id="GO:0097190">
    <property type="term" value="P:apoptotic signaling pathway"/>
    <property type="evidence" value="ECO:0007669"/>
    <property type="project" value="TreeGrafter"/>
</dbReference>
<dbReference type="InterPro" id="IPR024130">
    <property type="entry name" value="DAP1/DAPL1"/>
</dbReference>
<accession>A0A2K5KQJ4</accession>
<dbReference type="GO" id="GO:0010507">
    <property type="term" value="P:negative regulation of autophagy"/>
    <property type="evidence" value="ECO:0007669"/>
    <property type="project" value="TreeGrafter"/>
</dbReference>